<dbReference type="PANTHER" id="PTHR40050">
    <property type="entry name" value="INNER SPORE COAT PROTEIN H"/>
    <property type="match status" value="1"/>
</dbReference>
<keyword evidence="2" id="KW-0167">Capsid protein</keyword>
<accession>A0A286E727</accession>
<dbReference type="AlphaFoldDB" id="A0A286E727"/>
<feature type="region of interest" description="Disordered" evidence="1">
    <location>
        <begin position="140"/>
        <end position="181"/>
    </location>
</feature>
<dbReference type="PANTHER" id="PTHR40050:SF1">
    <property type="entry name" value="INNER SPORE COAT PROTEIN H"/>
    <property type="match status" value="1"/>
</dbReference>
<feature type="compositionally biased region" description="Basic and acidic residues" evidence="1">
    <location>
        <begin position="438"/>
        <end position="458"/>
    </location>
</feature>
<dbReference type="InterPro" id="IPR014867">
    <property type="entry name" value="Spore_coat_CotH_CotH2/3/7"/>
</dbReference>
<protein>
    <submittedName>
        <fullName evidence="2">Spore coat protein CotH</fullName>
    </submittedName>
</protein>
<dbReference type="EMBL" id="OCNE01000027">
    <property type="protein sequence ID" value="SOD66717.1"/>
    <property type="molecule type" value="Genomic_DNA"/>
</dbReference>
<dbReference type="Proteomes" id="UP000219072">
    <property type="component" value="Unassembled WGS sequence"/>
</dbReference>
<gene>
    <name evidence="2" type="ORF">SAMN06297387_1273</name>
</gene>
<feature type="compositionally biased region" description="Gly residues" evidence="1">
    <location>
        <begin position="425"/>
        <end position="437"/>
    </location>
</feature>
<reference evidence="2 3" key="1">
    <citation type="submission" date="2017-09" db="EMBL/GenBank/DDBJ databases">
        <authorList>
            <person name="Ehlers B."/>
            <person name="Leendertz F.H."/>
        </authorList>
    </citation>
    <scope>NUCLEOTIDE SEQUENCE [LARGE SCALE GENOMIC DNA]</scope>
    <source>
        <strain evidence="2 3">CGMCC 4.7095</strain>
    </source>
</reference>
<keyword evidence="3" id="KW-1185">Reference proteome</keyword>
<keyword evidence="2" id="KW-0946">Virion</keyword>
<sequence>MTPPVRAQGSPRRRLRHRLPVRLRRHWPTLGALCATVLVLSLLVGAERVRPYVSSELVADETVTNNIEGEGDLFDDGEHDIEITFNEDEYADMLRVFREEGEKQYIRADIVIDGTVINDVALRLKGNSTLMPLRGDGFGGAPGVPVEGDGELPSGARPAQRGESAGAGEAQGDGSLSEDDPETLPWLISFDEFQSGRAYQGRTEIALRPGTTASETALNEALALSLTADDGQPTQQFSFASVAVNGGDSAPRLMLESPDEPWAAELGEGVLYKARAGGSFDYLGDDPTDYEESFRQINGQGSYDLTPVMRLLRFVDEADDEEFAARLGEYVDIDSFARYLATQALFANFDGMNGPGNNYYLWYDTEEERFTVLSWDLNLAFGGMGGAGLAAPVELPGEAELPDGGALPDEGELPDGAGPPAEIPEGGGGPGGDFGEGPGRDFGEGREGDSGEGRERMRIGGGGSAALMDRFLGHDAFNELYENAYAELWQRYVGESDGADSVRALLDSLAARAESAGDTEADRATSELAEQLAETPEDPDETPLGMGGGWGPAAPEETDVLPEGEAPPE</sequence>
<dbReference type="Pfam" id="PF08757">
    <property type="entry name" value="CotH"/>
    <property type="match status" value="1"/>
</dbReference>
<evidence type="ECO:0000313" key="2">
    <source>
        <dbReference type="EMBL" id="SOD66717.1"/>
    </source>
</evidence>
<evidence type="ECO:0000313" key="3">
    <source>
        <dbReference type="Proteomes" id="UP000219072"/>
    </source>
</evidence>
<feature type="region of interest" description="Disordered" evidence="1">
    <location>
        <begin position="514"/>
        <end position="569"/>
    </location>
</feature>
<evidence type="ECO:0000256" key="1">
    <source>
        <dbReference type="SAM" id="MobiDB-lite"/>
    </source>
</evidence>
<name>A0A286E727_9ACTN</name>
<organism evidence="2 3">
    <name type="scientific">Streptomyces zhaozhouensis</name>
    <dbReference type="NCBI Taxonomy" id="1300267"/>
    <lineage>
        <taxon>Bacteria</taxon>
        <taxon>Bacillati</taxon>
        <taxon>Actinomycetota</taxon>
        <taxon>Actinomycetes</taxon>
        <taxon>Kitasatosporales</taxon>
        <taxon>Streptomycetaceae</taxon>
        <taxon>Streptomyces</taxon>
    </lineage>
</organism>
<feature type="compositionally biased region" description="Low complexity" evidence="1">
    <location>
        <begin position="414"/>
        <end position="424"/>
    </location>
</feature>
<feature type="region of interest" description="Disordered" evidence="1">
    <location>
        <begin position="396"/>
        <end position="461"/>
    </location>
</feature>
<feature type="compositionally biased region" description="Acidic residues" evidence="1">
    <location>
        <begin position="556"/>
        <end position="569"/>
    </location>
</feature>
<proteinExistence type="predicted"/>